<reference evidence="1 3" key="1">
    <citation type="submission" date="2008-03" db="EMBL/GenBank/DDBJ databases">
        <title>Annotation of Ixodes scapularis.</title>
        <authorList>
            <consortium name="Ixodes scapularis Genome Project Consortium"/>
            <person name="Caler E."/>
            <person name="Hannick L.I."/>
            <person name="Bidwell S."/>
            <person name="Joardar V."/>
            <person name="Thiagarajan M."/>
            <person name="Amedeo P."/>
            <person name="Galinsky K.J."/>
            <person name="Schobel S."/>
            <person name="Inman J."/>
            <person name="Hostetler J."/>
            <person name="Miller J."/>
            <person name="Hammond M."/>
            <person name="Megy K."/>
            <person name="Lawson D."/>
            <person name="Kodira C."/>
            <person name="Sutton G."/>
            <person name="Meyer J."/>
            <person name="Hill C.A."/>
            <person name="Birren B."/>
            <person name="Nene V."/>
            <person name="Collins F."/>
            <person name="Alarcon-Chaidez F."/>
            <person name="Wikel S."/>
            <person name="Strausberg R."/>
        </authorList>
    </citation>
    <scope>NUCLEOTIDE SEQUENCE [LARGE SCALE GENOMIC DNA]</scope>
    <source>
        <strain evidence="3">Wikel</strain>
        <strain evidence="1">Wikel colony</strain>
    </source>
</reference>
<dbReference type="VEuPathDB" id="VectorBase:ISCW014207"/>
<dbReference type="VEuPathDB" id="VectorBase:ISCI014207"/>
<gene>
    <name evidence="1" type="ORF">IscW_ISCW014207</name>
</gene>
<dbReference type="EnsemblMetazoa" id="ISCW014207-RA">
    <property type="protein sequence ID" value="ISCW014207-PA"/>
    <property type="gene ID" value="ISCW014207"/>
</dbReference>
<evidence type="ECO:0000313" key="1">
    <source>
        <dbReference type="EMBL" id="EEC18521.1"/>
    </source>
</evidence>
<protein>
    <submittedName>
        <fullName evidence="1 2">Uncharacterized protein</fullName>
    </submittedName>
</protein>
<keyword evidence="3" id="KW-1185">Reference proteome</keyword>
<dbReference type="HOGENOM" id="CLU_3052693_0_0_1"/>
<sequence>MGINKNKRQHSNTLNLEKHLIDDAQDHLQIHKWVCPVCCGLGASCTLLNERHSK</sequence>
<organism>
    <name type="scientific">Ixodes scapularis</name>
    <name type="common">Black-legged tick</name>
    <name type="synonym">Deer tick</name>
    <dbReference type="NCBI Taxonomy" id="6945"/>
    <lineage>
        <taxon>Eukaryota</taxon>
        <taxon>Metazoa</taxon>
        <taxon>Ecdysozoa</taxon>
        <taxon>Arthropoda</taxon>
        <taxon>Chelicerata</taxon>
        <taxon>Arachnida</taxon>
        <taxon>Acari</taxon>
        <taxon>Parasitiformes</taxon>
        <taxon>Ixodida</taxon>
        <taxon>Ixodoidea</taxon>
        <taxon>Ixodidae</taxon>
        <taxon>Ixodinae</taxon>
        <taxon>Ixodes</taxon>
    </lineage>
</organism>
<evidence type="ECO:0000313" key="2">
    <source>
        <dbReference type="EnsemblMetazoa" id="ISCW014207-PA"/>
    </source>
</evidence>
<accession>B7QI49</accession>
<dbReference type="EMBL" id="DS943635">
    <property type="protein sequence ID" value="EEC18521.1"/>
    <property type="molecule type" value="Genomic_DNA"/>
</dbReference>
<proteinExistence type="predicted"/>
<evidence type="ECO:0000313" key="3">
    <source>
        <dbReference type="Proteomes" id="UP000001555"/>
    </source>
</evidence>
<dbReference type="Proteomes" id="UP000001555">
    <property type="component" value="Unassembled WGS sequence"/>
</dbReference>
<name>B7QI49_IXOSC</name>
<dbReference type="InParanoid" id="B7QI49"/>
<dbReference type="AlphaFoldDB" id="B7QI49"/>
<dbReference type="EMBL" id="ABJB010603006">
    <property type="status" value="NOT_ANNOTATED_CDS"/>
    <property type="molecule type" value="Genomic_DNA"/>
</dbReference>
<dbReference type="PaxDb" id="6945-B7QI49"/>
<reference evidence="2" key="2">
    <citation type="submission" date="2020-05" db="UniProtKB">
        <authorList>
            <consortium name="EnsemblMetazoa"/>
        </authorList>
    </citation>
    <scope>IDENTIFICATION</scope>
    <source>
        <strain evidence="2">wikel</strain>
    </source>
</reference>